<proteinExistence type="predicted"/>
<sequence>MLGKNILRFLNHHSYYDYENEYIIGLLFVGRTLAQQSNALPACEDISSRQERRRAFNSDNCNSAGKTVSYCIDSGVHVFMNGGDVGISEINLTGENSNPIGEGNDEKLSMYLCDNKSVCKQTEGYIKVSYGTEEQNKKEDYYEIKLNSSKKAEKVTDKCESVEFGAEQNYILDGTLASDSIFKSVANNKDGIVLTRDVSKIYFNNIYTDEEFCQYQDKKIIKRKEQFVSGTILNTLYDCADGVCDISKVPENVENGNYLVDGIIYNRSGAEIEKLTESGIFAFKQNDNDDITYSNY</sequence>
<dbReference type="Proteomes" id="UP000193719">
    <property type="component" value="Unassembled WGS sequence"/>
</dbReference>
<gene>
    <name evidence="1" type="ORF">BCR36DRAFT_375943</name>
</gene>
<dbReference type="OrthoDB" id="10671719at2759"/>
<protein>
    <submittedName>
        <fullName evidence="1">Uncharacterized protein</fullName>
    </submittedName>
</protein>
<reference evidence="1 2" key="2">
    <citation type="submission" date="2016-08" db="EMBL/GenBank/DDBJ databases">
        <title>Pervasive Adenine N6-methylation of Active Genes in Fungi.</title>
        <authorList>
            <consortium name="DOE Joint Genome Institute"/>
            <person name="Mondo S.J."/>
            <person name="Dannebaum R.O."/>
            <person name="Kuo R.C."/>
            <person name="Labutti K."/>
            <person name="Haridas S."/>
            <person name="Kuo A."/>
            <person name="Salamov A."/>
            <person name="Ahrendt S.R."/>
            <person name="Lipzen A."/>
            <person name="Sullivan W."/>
            <person name="Andreopoulos W.B."/>
            <person name="Clum A."/>
            <person name="Lindquist E."/>
            <person name="Daum C."/>
            <person name="Ramamoorthy G.K."/>
            <person name="Gryganskyi A."/>
            <person name="Culley D."/>
            <person name="Magnuson J.K."/>
            <person name="James T.Y."/>
            <person name="O'Malley M.A."/>
            <person name="Stajich J.E."/>
            <person name="Spatafora J.W."/>
            <person name="Visel A."/>
            <person name="Grigoriev I.V."/>
        </authorList>
    </citation>
    <scope>NUCLEOTIDE SEQUENCE [LARGE SCALE GENOMIC DNA]</scope>
    <source>
        <strain evidence="2">finn</strain>
    </source>
</reference>
<name>A0A1Y1U6P8_9FUNG</name>
<dbReference type="EMBL" id="MCFH01000206">
    <property type="protein sequence ID" value="ORX33713.1"/>
    <property type="molecule type" value="Genomic_DNA"/>
</dbReference>
<keyword evidence="2" id="KW-1185">Reference proteome</keyword>
<reference evidence="1 2" key="1">
    <citation type="submission" date="2016-08" db="EMBL/GenBank/DDBJ databases">
        <title>Genomes of anaerobic fungi encode conserved fungal cellulosomes for biomass hydrolysis.</title>
        <authorList>
            <consortium name="DOE Joint Genome Institute"/>
            <person name="Haitjema C.H."/>
            <person name="Gilmore S.P."/>
            <person name="Henske J.K."/>
            <person name="Solomon K.V."/>
            <person name="De Groot R."/>
            <person name="Kuo A."/>
            <person name="Mondo S.J."/>
            <person name="Salamov A.A."/>
            <person name="Labutti K."/>
            <person name="Zhao Z."/>
            <person name="Chiniquy J."/>
            <person name="Barry K."/>
            <person name="Brewer H.M."/>
            <person name="Purvine S.O."/>
            <person name="Wright A.T."/>
            <person name="Boxma B."/>
            <person name="Van Alen T."/>
            <person name="Hackstein J.H."/>
            <person name="Baker S.E."/>
            <person name="Grigoriev I.V."/>
            <person name="O'Malley M.A."/>
        </authorList>
    </citation>
    <scope>NUCLEOTIDE SEQUENCE [LARGE SCALE GENOMIC DNA]</scope>
    <source>
        <strain evidence="2">finn</strain>
    </source>
</reference>
<comment type="caution">
    <text evidence="1">The sequence shown here is derived from an EMBL/GenBank/DDBJ whole genome shotgun (WGS) entry which is preliminary data.</text>
</comment>
<evidence type="ECO:0000313" key="2">
    <source>
        <dbReference type="Proteomes" id="UP000193719"/>
    </source>
</evidence>
<organism evidence="1 2">
    <name type="scientific">Piromyces finnis</name>
    <dbReference type="NCBI Taxonomy" id="1754191"/>
    <lineage>
        <taxon>Eukaryota</taxon>
        <taxon>Fungi</taxon>
        <taxon>Fungi incertae sedis</taxon>
        <taxon>Chytridiomycota</taxon>
        <taxon>Chytridiomycota incertae sedis</taxon>
        <taxon>Neocallimastigomycetes</taxon>
        <taxon>Neocallimastigales</taxon>
        <taxon>Neocallimastigaceae</taxon>
        <taxon>Piromyces</taxon>
    </lineage>
</organism>
<evidence type="ECO:0000313" key="1">
    <source>
        <dbReference type="EMBL" id="ORX33713.1"/>
    </source>
</evidence>
<accession>A0A1Y1U6P8</accession>
<dbReference type="AlphaFoldDB" id="A0A1Y1U6P8"/>